<name>A0ACC1SBF9_9HYPO</name>
<evidence type="ECO:0000313" key="1">
    <source>
        <dbReference type="EMBL" id="KAJ3536194.1"/>
    </source>
</evidence>
<proteinExistence type="predicted"/>
<keyword evidence="2" id="KW-1185">Reference proteome</keyword>
<sequence length="125" mass="13384">MGPFESYSYSRRCIQYYPKSAVKYVTDVEGTYVSDRIVSIASVTGTFTAETETLTDFVEPTELADWAVVKWLPAIPLVYKEDDVSDAKEDGEGNAASALSAARGVAPVVAVVVGLLAGAGLLMPW</sequence>
<accession>A0ACC1SBF9</accession>
<comment type="caution">
    <text evidence="1">The sequence shown here is derived from an EMBL/GenBank/DDBJ whole genome shotgun (WGS) entry which is preliminary data.</text>
</comment>
<dbReference type="EMBL" id="JANRMS010000659">
    <property type="protein sequence ID" value="KAJ3536194.1"/>
    <property type="molecule type" value="Genomic_DNA"/>
</dbReference>
<organism evidence="1 2">
    <name type="scientific">Fusarium decemcellulare</name>
    <dbReference type="NCBI Taxonomy" id="57161"/>
    <lineage>
        <taxon>Eukaryota</taxon>
        <taxon>Fungi</taxon>
        <taxon>Dikarya</taxon>
        <taxon>Ascomycota</taxon>
        <taxon>Pezizomycotina</taxon>
        <taxon>Sordariomycetes</taxon>
        <taxon>Hypocreomycetidae</taxon>
        <taxon>Hypocreales</taxon>
        <taxon>Nectriaceae</taxon>
        <taxon>Fusarium</taxon>
        <taxon>Fusarium decemcellulare species complex</taxon>
    </lineage>
</organism>
<reference evidence="1" key="1">
    <citation type="submission" date="2022-08" db="EMBL/GenBank/DDBJ databases">
        <title>Genome Sequence of Fusarium decemcellulare.</title>
        <authorList>
            <person name="Buettner E."/>
        </authorList>
    </citation>
    <scope>NUCLEOTIDE SEQUENCE</scope>
    <source>
        <strain evidence="1">Babe19</strain>
    </source>
</reference>
<evidence type="ECO:0000313" key="2">
    <source>
        <dbReference type="Proteomes" id="UP001148629"/>
    </source>
</evidence>
<protein>
    <submittedName>
        <fullName evidence="1">Uncharacterized protein</fullName>
    </submittedName>
</protein>
<gene>
    <name evidence="1" type="ORF">NM208_g6825</name>
</gene>
<dbReference type="Proteomes" id="UP001148629">
    <property type="component" value="Unassembled WGS sequence"/>
</dbReference>